<keyword evidence="2" id="KW-1185">Reference proteome</keyword>
<dbReference type="Proteomes" id="UP001143856">
    <property type="component" value="Unassembled WGS sequence"/>
</dbReference>
<comment type="caution">
    <text evidence="1">The sequence shown here is derived from an EMBL/GenBank/DDBJ whole genome shotgun (WGS) entry which is preliminary data.</text>
</comment>
<sequence>MSANTPMDAAAAAAAEAQAARAFQQFVTEDFTLFAIGLLVTVTRTFARVKQVGWKGLQGDDYLVWLAMLIYAAETALAYSVGAVAMGLANNGMTDEQRRTLDPNRCKIQLSGWSAYSALLWTLKASLLVFYIRLTAGLGRSYLRRIYIGFALLAASYLAATLNLFLGCRPFHNYWQIYPDPGNDCQPAVSTRVVWVYAALNILSDIYLLSIPIPMLWNTTLALPKRLGLIILFSGGVFIIVCATIRAVLIVTDPIGGAQTAGSWAVRETFVAVVTTNLPMAFPLISGWIKPIFSTLARSMRTGTYEKSTDGKFRRSVATFGGGAGAGRSGQGRNLRTANPLTGLTFTESEERMICQGQVKLQDLPLGKSPPGSTLHSSGDENGDGIRKEVEIAVISVPSDEKRPSPESFAFATGPTRKHTSTILPK</sequence>
<gene>
    <name evidence="1" type="ORF">NUW58_g1260</name>
</gene>
<accession>A0ACC1PKY5</accession>
<name>A0ACC1PKY5_9PEZI</name>
<organism evidence="1 2">
    <name type="scientific">Xylaria curta</name>
    <dbReference type="NCBI Taxonomy" id="42375"/>
    <lineage>
        <taxon>Eukaryota</taxon>
        <taxon>Fungi</taxon>
        <taxon>Dikarya</taxon>
        <taxon>Ascomycota</taxon>
        <taxon>Pezizomycotina</taxon>
        <taxon>Sordariomycetes</taxon>
        <taxon>Xylariomycetidae</taxon>
        <taxon>Xylariales</taxon>
        <taxon>Xylariaceae</taxon>
        <taxon>Xylaria</taxon>
    </lineage>
</organism>
<dbReference type="EMBL" id="JAPDGR010000132">
    <property type="protein sequence ID" value="KAJ2995461.1"/>
    <property type="molecule type" value="Genomic_DNA"/>
</dbReference>
<evidence type="ECO:0000313" key="2">
    <source>
        <dbReference type="Proteomes" id="UP001143856"/>
    </source>
</evidence>
<reference evidence="1" key="1">
    <citation type="submission" date="2022-10" db="EMBL/GenBank/DDBJ databases">
        <title>Genome Sequence of Xylaria curta.</title>
        <authorList>
            <person name="Buettner E."/>
        </authorList>
    </citation>
    <scope>NUCLEOTIDE SEQUENCE</scope>
    <source>
        <strain evidence="1">Babe10</strain>
    </source>
</reference>
<evidence type="ECO:0000313" key="1">
    <source>
        <dbReference type="EMBL" id="KAJ2995461.1"/>
    </source>
</evidence>
<proteinExistence type="predicted"/>
<protein>
    <submittedName>
        <fullName evidence="1">Uncharacterized protein</fullName>
    </submittedName>
</protein>